<evidence type="ECO:0000313" key="2">
    <source>
        <dbReference type="EMBL" id="SVC39219.1"/>
    </source>
</evidence>
<name>A0A382LR86_9ZZZZ</name>
<dbReference type="PANTHER" id="PTHR11092">
    <property type="entry name" value="SUGAR NUCLEOTIDE EPIMERASE RELATED"/>
    <property type="match status" value="1"/>
</dbReference>
<feature type="domain" description="NAD-dependent epimerase/dehydratase" evidence="1">
    <location>
        <begin position="3"/>
        <end position="203"/>
    </location>
</feature>
<organism evidence="2">
    <name type="scientific">marine metagenome</name>
    <dbReference type="NCBI Taxonomy" id="408172"/>
    <lineage>
        <taxon>unclassified sequences</taxon>
        <taxon>metagenomes</taxon>
        <taxon>ecological metagenomes</taxon>
    </lineage>
</organism>
<dbReference type="InterPro" id="IPR036291">
    <property type="entry name" value="NAD(P)-bd_dom_sf"/>
</dbReference>
<dbReference type="SUPFAM" id="SSF51735">
    <property type="entry name" value="NAD(P)-binding Rossmann-fold domains"/>
    <property type="match status" value="1"/>
</dbReference>
<sequence>MKVLVTGATGFAGKKLVSELVKRNHKVSILTRDIESARKRLPMNCEFHKWEPELYPPSSQAFDGVNAVVHLAGENIADGRWSESRKNKIKDSRVLSTRNLISTLKSMKNPPDTFVSASAVGFYGKDKPVELYEDLDPGKDFLADVCKEWEHEAFAARDHNIRTIALRIGIVLGYEGGAIKKMLPSFWAGVGGTLGDGNQWMSW</sequence>
<dbReference type="InterPro" id="IPR001509">
    <property type="entry name" value="Epimerase_deHydtase"/>
</dbReference>
<dbReference type="NCBIfam" id="TIGR01777">
    <property type="entry name" value="yfcH"/>
    <property type="match status" value="1"/>
</dbReference>
<reference evidence="2" key="1">
    <citation type="submission" date="2018-05" db="EMBL/GenBank/DDBJ databases">
        <authorList>
            <person name="Lanie J.A."/>
            <person name="Ng W.-L."/>
            <person name="Kazmierczak K.M."/>
            <person name="Andrzejewski T.M."/>
            <person name="Davidsen T.M."/>
            <person name="Wayne K.J."/>
            <person name="Tettelin H."/>
            <person name="Glass J.I."/>
            <person name="Rusch D."/>
            <person name="Podicherti R."/>
            <person name="Tsui H.-C.T."/>
            <person name="Winkler M.E."/>
        </authorList>
    </citation>
    <scope>NUCLEOTIDE SEQUENCE</scope>
</reference>
<dbReference type="Pfam" id="PF01370">
    <property type="entry name" value="Epimerase"/>
    <property type="match status" value="1"/>
</dbReference>
<dbReference type="EMBL" id="UINC01088733">
    <property type="protein sequence ID" value="SVC39219.1"/>
    <property type="molecule type" value="Genomic_DNA"/>
</dbReference>
<proteinExistence type="predicted"/>
<dbReference type="InterPro" id="IPR010099">
    <property type="entry name" value="SDR39U1"/>
</dbReference>
<evidence type="ECO:0000259" key="1">
    <source>
        <dbReference type="Pfam" id="PF01370"/>
    </source>
</evidence>
<dbReference type="PANTHER" id="PTHR11092:SF0">
    <property type="entry name" value="EPIMERASE FAMILY PROTEIN SDR39U1"/>
    <property type="match status" value="1"/>
</dbReference>
<protein>
    <recommendedName>
        <fullName evidence="1">NAD-dependent epimerase/dehydratase domain-containing protein</fullName>
    </recommendedName>
</protein>
<dbReference type="Gene3D" id="3.40.50.720">
    <property type="entry name" value="NAD(P)-binding Rossmann-like Domain"/>
    <property type="match status" value="1"/>
</dbReference>
<feature type="non-terminal residue" evidence="2">
    <location>
        <position position="203"/>
    </location>
</feature>
<dbReference type="AlphaFoldDB" id="A0A382LR86"/>
<accession>A0A382LR86</accession>
<gene>
    <name evidence="2" type="ORF">METZ01_LOCUS292073</name>
</gene>